<dbReference type="Gene3D" id="3.30.565.10">
    <property type="entry name" value="Histidine kinase-like ATPase, C-terminal domain"/>
    <property type="match status" value="1"/>
</dbReference>
<feature type="modified residue" description="4-aspartylphosphate" evidence="6">
    <location>
        <position position="573"/>
    </location>
</feature>
<dbReference type="InterPro" id="IPR035965">
    <property type="entry name" value="PAS-like_dom_sf"/>
</dbReference>
<dbReference type="Gene3D" id="3.30.450.20">
    <property type="entry name" value="PAS domain"/>
    <property type="match status" value="2"/>
</dbReference>
<dbReference type="InterPro" id="IPR036097">
    <property type="entry name" value="HisK_dim/P_sf"/>
</dbReference>
<evidence type="ECO:0000256" key="1">
    <source>
        <dbReference type="ARBA" id="ARBA00000085"/>
    </source>
</evidence>
<dbReference type="PROSITE" id="PS50109">
    <property type="entry name" value="HIS_KIN"/>
    <property type="match status" value="1"/>
</dbReference>
<dbReference type="SMART" id="SM00387">
    <property type="entry name" value="HATPase_c"/>
    <property type="match status" value="1"/>
</dbReference>
<dbReference type="SUPFAM" id="SSF52172">
    <property type="entry name" value="CheY-like"/>
    <property type="match status" value="1"/>
</dbReference>
<dbReference type="SMART" id="SM00388">
    <property type="entry name" value="HisKA"/>
    <property type="match status" value="1"/>
</dbReference>
<keyword evidence="4 9" id="KW-0808">Transferase</keyword>
<dbReference type="InterPro" id="IPR004358">
    <property type="entry name" value="Sig_transdc_His_kin-like_C"/>
</dbReference>
<dbReference type="Pfam" id="PF02518">
    <property type="entry name" value="HATPase_c"/>
    <property type="match status" value="1"/>
</dbReference>
<dbReference type="InterPro" id="IPR036890">
    <property type="entry name" value="HATPase_C_sf"/>
</dbReference>
<reference evidence="9 10" key="1">
    <citation type="submission" date="2016-07" db="EMBL/GenBank/DDBJ databases">
        <authorList>
            <person name="Lefevre C.T."/>
        </authorList>
    </citation>
    <scope>NUCLEOTIDE SEQUENCE [LARGE SCALE GENOMIC DNA]</scope>
    <source>
        <strain evidence="9">PR1</strain>
    </source>
</reference>
<dbReference type="PANTHER" id="PTHR43047:SF9">
    <property type="entry name" value="HISTIDINE KINASE"/>
    <property type="match status" value="1"/>
</dbReference>
<dbReference type="PRINTS" id="PR00344">
    <property type="entry name" value="BCTRLSENSOR"/>
</dbReference>
<dbReference type="Gene3D" id="1.10.287.130">
    <property type="match status" value="1"/>
</dbReference>
<dbReference type="EC" id="2.7.13.3" evidence="2"/>
<evidence type="ECO:0000256" key="2">
    <source>
        <dbReference type="ARBA" id="ARBA00012438"/>
    </source>
</evidence>
<dbReference type="Pfam" id="PF00512">
    <property type="entry name" value="HisKA"/>
    <property type="match status" value="1"/>
</dbReference>
<proteinExistence type="predicted"/>
<evidence type="ECO:0000256" key="6">
    <source>
        <dbReference type="PROSITE-ProRule" id="PRU00169"/>
    </source>
</evidence>
<dbReference type="PROSITE" id="PS50110">
    <property type="entry name" value="RESPONSE_REGULATORY"/>
    <property type="match status" value="1"/>
</dbReference>
<dbReference type="RefSeq" id="WP_069190040.1">
    <property type="nucleotide sequence ID" value="NZ_FLYE01000047.1"/>
</dbReference>
<dbReference type="InterPro" id="IPR005467">
    <property type="entry name" value="His_kinase_dom"/>
</dbReference>
<keyword evidence="10" id="KW-1185">Reference proteome</keyword>
<dbReference type="GO" id="GO:0000155">
    <property type="term" value="F:phosphorelay sensor kinase activity"/>
    <property type="evidence" value="ECO:0007669"/>
    <property type="project" value="InterPro"/>
</dbReference>
<name>A0A1C3RL72_9PROT</name>
<dbReference type="Gene3D" id="3.40.50.2300">
    <property type="match status" value="1"/>
</dbReference>
<keyword evidence="3 6" id="KW-0597">Phosphoprotein</keyword>
<dbReference type="SUPFAM" id="SSF55874">
    <property type="entry name" value="ATPase domain of HSP90 chaperone/DNA topoisomerase II/histidine kinase"/>
    <property type="match status" value="1"/>
</dbReference>
<evidence type="ECO:0000256" key="5">
    <source>
        <dbReference type="ARBA" id="ARBA00022777"/>
    </source>
</evidence>
<dbReference type="FunFam" id="3.30.565.10:FF:000049">
    <property type="entry name" value="Two-component sensor histidine kinase"/>
    <property type="match status" value="1"/>
</dbReference>
<dbReference type="EMBL" id="FLYE01000047">
    <property type="protein sequence ID" value="SCA58036.1"/>
    <property type="molecule type" value="Genomic_DNA"/>
</dbReference>
<dbReference type="Pfam" id="PF08448">
    <property type="entry name" value="PAS_4"/>
    <property type="match status" value="1"/>
</dbReference>
<dbReference type="OrthoDB" id="9764438at2"/>
<gene>
    <name evidence="9" type="ORF">MTBPR1_80090</name>
</gene>
<organism evidence="9 10">
    <name type="scientific">Candidatus Terasakiella magnetica</name>
    <dbReference type="NCBI Taxonomy" id="1867952"/>
    <lineage>
        <taxon>Bacteria</taxon>
        <taxon>Pseudomonadati</taxon>
        <taxon>Pseudomonadota</taxon>
        <taxon>Alphaproteobacteria</taxon>
        <taxon>Rhodospirillales</taxon>
        <taxon>Terasakiellaceae</taxon>
        <taxon>Terasakiella</taxon>
    </lineage>
</organism>
<feature type="domain" description="Response regulatory" evidence="8">
    <location>
        <begin position="522"/>
        <end position="639"/>
    </location>
</feature>
<evidence type="ECO:0000313" key="9">
    <source>
        <dbReference type="EMBL" id="SCA58036.1"/>
    </source>
</evidence>
<dbReference type="Pfam" id="PF00072">
    <property type="entry name" value="Response_reg"/>
    <property type="match status" value="1"/>
</dbReference>
<dbReference type="InterPro" id="IPR001789">
    <property type="entry name" value="Sig_transdc_resp-reg_receiver"/>
</dbReference>
<accession>A0A1C3RL72</accession>
<protein>
    <recommendedName>
        <fullName evidence="2">histidine kinase</fullName>
        <ecNumber evidence="2">2.7.13.3</ecNumber>
    </recommendedName>
</protein>
<evidence type="ECO:0000259" key="8">
    <source>
        <dbReference type="PROSITE" id="PS50110"/>
    </source>
</evidence>
<dbReference type="Proteomes" id="UP000231658">
    <property type="component" value="Unassembled WGS sequence"/>
</dbReference>
<dbReference type="InterPro" id="IPR011006">
    <property type="entry name" value="CheY-like_superfamily"/>
</dbReference>
<dbReference type="GO" id="GO:0005886">
    <property type="term" value="C:plasma membrane"/>
    <property type="evidence" value="ECO:0007669"/>
    <property type="project" value="TreeGrafter"/>
</dbReference>
<feature type="domain" description="Histidine kinase" evidence="7">
    <location>
        <begin position="287"/>
        <end position="501"/>
    </location>
</feature>
<dbReference type="InterPro" id="IPR003594">
    <property type="entry name" value="HATPase_dom"/>
</dbReference>
<dbReference type="SMART" id="SM00448">
    <property type="entry name" value="REC"/>
    <property type="match status" value="1"/>
</dbReference>
<evidence type="ECO:0000259" key="7">
    <source>
        <dbReference type="PROSITE" id="PS50109"/>
    </source>
</evidence>
<evidence type="ECO:0000313" key="10">
    <source>
        <dbReference type="Proteomes" id="UP000231658"/>
    </source>
</evidence>
<dbReference type="SUPFAM" id="SSF55785">
    <property type="entry name" value="PYP-like sensor domain (PAS domain)"/>
    <property type="match status" value="2"/>
</dbReference>
<dbReference type="CDD" id="cd00156">
    <property type="entry name" value="REC"/>
    <property type="match status" value="1"/>
</dbReference>
<evidence type="ECO:0000256" key="3">
    <source>
        <dbReference type="ARBA" id="ARBA00022553"/>
    </source>
</evidence>
<comment type="catalytic activity">
    <reaction evidence="1">
        <text>ATP + protein L-histidine = ADP + protein N-phospho-L-histidine.</text>
        <dbReference type="EC" id="2.7.13.3"/>
    </reaction>
</comment>
<dbReference type="PANTHER" id="PTHR43047">
    <property type="entry name" value="TWO-COMPONENT HISTIDINE PROTEIN KINASE"/>
    <property type="match status" value="1"/>
</dbReference>
<dbReference type="AlphaFoldDB" id="A0A1C3RL72"/>
<sequence>MSPSDQSDKIAALEEEVRQLKAEVEKAKLSEKRFLDALRLSPMALCHHDTKLRYTWLYNGHMGFVQDEVIGKTDWDILGQDLADRMGVIKRRVLETGIGERVEMPTVSGDEDSEYFDLVVEPMKEAESGEVIGLACSGIDVTDDRRRREAYKASEENLRFIFNASPIPIVVTHLVDGNPLFYNKAADNAFKLQDRKNIFEWLGIEQEVNATFARGEAVNEHKFAFVSDADEQQYFTISCTKIFYDGEAAVLSTYHDLTQEARYQQHLEEAKEKAELASVAKSQFLASASHDLRQPLHAMGLLLSVLEQYIVDPAGVKVLDRITNSLETMNELFAGILDISKLDANVVPVNLEAVSVRHCFDMLEQEFVPVAEEKGLQLTFVKTSCHVQTDAVQFERLLRNFIGNAIRYTPKDGRILVGTKRHQGQLTFYVHDTGIGISPQDQKVIFQEFRQVGNPERDRRKGLGLGLAICDRISDLLGTKIGLSSQEEKGSSFWFSLPTVEVETRKEEAAVQGDGSILEGCRVLFVEDEVDVQIATEYMFEAWGCVPLVAGSVSEALAHCDAGKERPDVIVADYRLRENETGLDAIMEVRKKLALNIPAVVLSGDTAPDLIRTMERHGLVLLNKPLMPKELRECMSEMLS</sequence>
<keyword evidence="5 9" id="KW-0418">Kinase</keyword>
<dbReference type="SUPFAM" id="SSF47384">
    <property type="entry name" value="Homodimeric domain of signal transducing histidine kinase"/>
    <property type="match status" value="1"/>
</dbReference>
<dbReference type="InterPro" id="IPR003661">
    <property type="entry name" value="HisK_dim/P_dom"/>
</dbReference>
<evidence type="ECO:0000256" key="4">
    <source>
        <dbReference type="ARBA" id="ARBA00022679"/>
    </source>
</evidence>
<dbReference type="InterPro" id="IPR013656">
    <property type="entry name" value="PAS_4"/>
</dbReference>
<dbReference type="STRING" id="1867952.MTBPR1_80090"/>
<dbReference type="GO" id="GO:0009927">
    <property type="term" value="F:histidine phosphotransfer kinase activity"/>
    <property type="evidence" value="ECO:0007669"/>
    <property type="project" value="TreeGrafter"/>
</dbReference>
<dbReference type="CDD" id="cd00082">
    <property type="entry name" value="HisKA"/>
    <property type="match status" value="1"/>
</dbReference>